<keyword evidence="2" id="KW-0378">Hydrolase</keyword>
<dbReference type="InterPro" id="IPR003607">
    <property type="entry name" value="HD/PDEase_dom"/>
</dbReference>
<dbReference type="SUPFAM" id="SSF109604">
    <property type="entry name" value="HD-domain/PDEase-like"/>
    <property type="match status" value="1"/>
</dbReference>
<sequence>MSTKSFYARGHSGRVAEYSSLICAELGLPPEESMRIRLSALLHDIGKIGMDQNILTKPGVLTPEEFTILKTHTTRGAEMLRPVPQFADLLAGVELHHESMDGSGYPYGLKGDQIPLMARVIAVADTFDAMTHNRTYQDAMDGAYVVRIIRTMAGKKFDAH</sequence>
<dbReference type="NCBIfam" id="TIGR00277">
    <property type="entry name" value="HDIG"/>
    <property type="match status" value="1"/>
</dbReference>
<dbReference type="Pfam" id="PF13487">
    <property type="entry name" value="HD_5"/>
    <property type="match status" value="1"/>
</dbReference>
<name>T0ZSL5_9ZZZZ</name>
<dbReference type="InterPro" id="IPR037522">
    <property type="entry name" value="HD_GYP_dom"/>
</dbReference>
<reference evidence="2" key="2">
    <citation type="journal article" date="2014" name="ISME J.">
        <title>Microbial stratification in low pH oxic and suboxic macroscopic growths along an acid mine drainage.</title>
        <authorList>
            <person name="Mendez-Garcia C."/>
            <person name="Mesa V."/>
            <person name="Sprenger R.R."/>
            <person name="Richter M."/>
            <person name="Diez M.S."/>
            <person name="Solano J."/>
            <person name="Bargiela R."/>
            <person name="Golyshina O.V."/>
            <person name="Manteca A."/>
            <person name="Ramos J.L."/>
            <person name="Gallego J.R."/>
            <person name="Llorente I."/>
            <person name="Martins Dos Santos V.A."/>
            <person name="Jensen O.N."/>
            <person name="Pelaez A.I."/>
            <person name="Sanchez J."/>
            <person name="Ferrer M."/>
        </authorList>
    </citation>
    <scope>NUCLEOTIDE SEQUENCE</scope>
</reference>
<protein>
    <submittedName>
        <fullName evidence="2">Response regulator receiver modulated metal dependent phosphohydrolase</fullName>
    </submittedName>
</protein>
<dbReference type="Gene3D" id="1.10.3210.10">
    <property type="entry name" value="Hypothetical protein af1432"/>
    <property type="match status" value="1"/>
</dbReference>
<evidence type="ECO:0000259" key="1">
    <source>
        <dbReference type="PROSITE" id="PS51832"/>
    </source>
</evidence>
<dbReference type="GO" id="GO:0016787">
    <property type="term" value="F:hydrolase activity"/>
    <property type="evidence" value="ECO:0007669"/>
    <property type="project" value="UniProtKB-KW"/>
</dbReference>
<dbReference type="PANTHER" id="PTHR43155:SF2">
    <property type="entry name" value="CYCLIC DI-GMP PHOSPHODIESTERASE PA4108"/>
    <property type="match status" value="1"/>
</dbReference>
<dbReference type="CDD" id="cd00077">
    <property type="entry name" value="HDc"/>
    <property type="match status" value="1"/>
</dbReference>
<feature type="non-terminal residue" evidence="2">
    <location>
        <position position="160"/>
    </location>
</feature>
<dbReference type="PANTHER" id="PTHR43155">
    <property type="entry name" value="CYCLIC DI-GMP PHOSPHODIESTERASE PA4108-RELATED"/>
    <property type="match status" value="1"/>
</dbReference>
<reference evidence="2" key="1">
    <citation type="submission" date="2013-08" db="EMBL/GenBank/DDBJ databases">
        <authorList>
            <person name="Mendez C."/>
            <person name="Richter M."/>
            <person name="Ferrer M."/>
            <person name="Sanchez J."/>
        </authorList>
    </citation>
    <scope>NUCLEOTIDE SEQUENCE</scope>
</reference>
<dbReference type="InterPro" id="IPR006675">
    <property type="entry name" value="HDIG_dom"/>
</dbReference>
<dbReference type="EMBL" id="AUZX01014187">
    <property type="protein sequence ID" value="EQD32835.1"/>
    <property type="molecule type" value="Genomic_DNA"/>
</dbReference>
<accession>T0ZSL5</accession>
<proteinExistence type="predicted"/>
<dbReference type="SMART" id="SM00471">
    <property type="entry name" value="HDc"/>
    <property type="match status" value="1"/>
</dbReference>
<comment type="caution">
    <text evidence="2">The sequence shown here is derived from an EMBL/GenBank/DDBJ whole genome shotgun (WGS) entry which is preliminary data.</text>
</comment>
<organism evidence="2">
    <name type="scientific">mine drainage metagenome</name>
    <dbReference type="NCBI Taxonomy" id="410659"/>
    <lineage>
        <taxon>unclassified sequences</taxon>
        <taxon>metagenomes</taxon>
        <taxon>ecological metagenomes</taxon>
    </lineage>
</organism>
<evidence type="ECO:0000313" key="2">
    <source>
        <dbReference type="EMBL" id="EQD32835.1"/>
    </source>
</evidence>
<dbReference type="PROSITE" id="PS51832">
    <property type="entry name" value="HD_GYP"/>
    <property type="match status" value="1"/>
</dbReference>
<feature type="domain" description="HD-GYP" evidence="1">
    <location>
        <begin position="1"/>
        <end position="160"/>
    </location>
</feature>
<gene>
    <name evidence="2" type="ORF">B1A_19227</name>
</gene>
<dbReference type="AlphaFoldDB" id="T0ZSL5"/>